<name>A0ABY9M4D1_9BURK</name>
<feature type="compositionally biased region" description="Low complexity" evidence="6">
    <location>
        <begin position="1"/>
        <end position="50"/>
    </location>
</feature>
<dbReference type="CDD" id="cd07025">
    <property type="entry name" value="Peptidase_S66"/>
    <property type="match status" value="1"/>
</dbReference>
<evidence type="ECO:0000256" key="3">
    <source>
        <dbReference type="ARBA" id="ARBA00022670"/>
    </source>
</evidence>
<dbReference type="Pfam" id="PF17676">
    <property type="entry name" value="Peptidase_S66C"/>
    <property type="match status" value="1"/>
</dbReference>
<protein>
    <submittedName>
        <fullName evidence="9">LD-carboxypeptidase</fullName>
    </submittedName>
</protein>
<proteinExistence type="inferred from homology"/>
<evidence type="ECO:0000313" key="9">
    <source>
        <dbReference type="EMBL" id="WMD21856.1"/>
    </source>
</evidence>
<accession>A0ABY9M4D1</accession>
<evidence type="ECO:0000256" key="4">
    <source>
        <dbReference type="ARBA" id="ARBA00022801"/>
    </source>
</evidence>
<evidence type="ECO:0000256" key="2">
    <source>
        <dbReference type="ARBA" id="ARBA00022645"/>
    </source>
</evidence>
<feature type="domain" description="LD-carboxypeptidase C-terminal" evidence="8">
    <location>
        <begin position="257"/>
        <end position="371"/>
    </location>
</feature>
<dbReference type="Gene3D" id="3.50.30.60">
    <property type="entry name" value="LD-carboxypeptidase A C-terminal domain-like"/>
    <property type="match status" value="1"/>
</dbReference>
<dbReference type="InterPro" id="IPR027478">
    <property type="entry name" value="LdcA_N"/>
</dbReference>
<dbReference type="InterPro" id="IPR029062">
    <property type="entry name" value="Class_I_gatase-like"/>
</dbReference>
<gene>
    <name evidence="9" type="ORF">RAS12_05630</name>
</gene>
<dbReference type="PANTHER" id="PTHR30237">
    <property type="entry name" value="MURAMOYLTETRAPEPTIDE CARBOXYPEPTIDASE"/>
    <property type="match status" value="1"/>
</dbReference>
<evidence type="ECO:0000256" key="5">
    <source>
        <dbReference type="ARBA" id="ARBA00022825"/>
    </source>
</evidence>
<keyword evidence="10" id="KW-1185">Reference proteome</keyword>
<dbReference type="Gene3D" id="3.40.50.10740">
    <property type="entry name" value="Class I glutamine amidotransferase-like"/>
    <property type="match status" value="1"/>
</dbReference>
<dbReference type="PANTHER" id="PTHR30237:SF2">
    <property type="entry name" value="MUREIN TETRAPEPTIDE CARBOXYPEPTIDASE"/>
    <property type="match status" value="1"/>
</dbReference>
<feature type="domain" description="LD-carboxypeptidase N-terminal" evidence="7">
    <location>
        <begin position="97"/>
        <end position="213"/>
    </location>
</feature>
<keyword evidence="2" id="KW-0121">Carboxypeptidase</keyword>
<dbReference type="Proteomes" id="UP001234798">
    <property type="component" value="Chromosome"/>
</dbReference>
<keyword evidence="4" id="KW-0378">Hydrolase</keyword>
<reference evidence="9 10" key="1">
    <citation type="submission" date="2023-08" db="EMBL/GenBank/DDBJ databases">
        <title>Achromobacter seleniivolatilans sp. nov., isolated from seleniferous soil.</title>
        <authorList>
            <person name="Zhang S."/>
            <person name="Li K."/>
            <person name="Peng J."/>
            <person name="Zhao Q."/>
            <person name="Wang H."/>
            <person name="Guo Y."/>
        </authorList>
    </citation>
    <scope>NUCLEOTIDE SEQUENCE [LARGE SCALE GENOMIC DNA]</scope>
    <source>
        <strain evidence="9 10">R39</strain>
    </source>
</reference>
<evidence type="ECO:0000256" key="6">
    <source>
        <dbReference type="SAM" id="MobiDB-lite"/>
    </source>
</evidence>
<dbReference type="SUPFAM" id="SSF141986">
    <property type="entry name" value="LD-carboxypeptidase A C-terminal domain-like"/>
    <property type="match status" value="1"/>
</dbReference>
<evidence type="ECO:0000256" key="1">
    <source>
        <dbReference type="ARBA" id="ARBA00010233"/>
    </source>
</evidence>
<dbReference type="InterPro" id="IPR040449">
    <property type="entry name" value="Peptidase_S66_N"/>
</dbReference>
<dbReference type="RefSeq" id="WP_306945970.1">
    <property type="nucleotide sequence ID" value="NZ_CP132976.1"/>
</dbReference>
<evidence type="ECO:0000313" key="10">
    <source>
        <dbReference type="Proteomes" id="UP001234798"/>
    </source>
</evidence>
<dbReference type="Pfam" id="PF02016">
    <property type="entry name" value="Peptidase_S66"/>
    <property type="match status" value="1"/>
</dbReference>
<dbReference type="EMBL" id="CP132976">
    <property type="protein sequence ID" value="WMD21856.1"/>
    <property type="molecule type" value="Genomic_DNA"/>
</dbReference>
<feature type="region of interest" description="Disordered" evidence="6">
    <location>
        <begin position="1"/>
        <end position="54"/>
    </location>
</feature>
<comment type="similarity">
    <text evidence="1">Belongs to the peptidase S66 family.</text>
</comment>
<dbReference type="InterPro" id="IPR003507">
    <property type="entry name" value="S66_fam"/>
</dbReference>
<evidence type="ECO:0000259" key="7">
    <source>
        <dbReference type="Pfam" id="PF02016"/>
    </source>
</evidence>
<keyword evidence="5" id="KW-0720">Serine protease</keyword>
<evidence type="ECO:0000259" key="8">
    <source>
        <dbReference type="Pfam" id="PF17676"/>
    </source>
</evidence>
<dbReference type="SUPFAM" id="SSF52317">
    <property type="entry name" value="Class I glutamine amidotransferase-like"/>
    <property type="match status" value="1"/>
</dbReference>
<organism evidence="9 10">
    <name type="scientific">Achromobacter seleniivolatilans</name>
    <dbReference type="NCBI Taxonomy" id="3047478"/>
    <lineage>
        <taxon>Bacteria</taxon>
        <taxon>Pseudomonadati</taxon>
        <taxon>Pseudomonadota</taxon>
        <taxon>Betaproteobacteria</taxon>
        <taxon>Burkholderiales</taxon>
        <taxon>Alcaligenaceae</taxon>
        <taxon>Achromobacter</taxon>
    </lineage>
</organism>
<dbReference type="InterPro" id="IPR027461">
    <property type="entry name" value="Carboxypeptidase_A_C_sf"/>
</dbReference>
<sequence length="389" mass="41637">MSTPKPAKAASRTAAKTAAKPAVKPAVKAAARSAAKPAAKPAARSAVKPVAKADAKSGRAKAAILHDHDHDAHECTDDCGHDHAAGHSHVVPDARGIYLISPSSAVRDPATVELARERLEKQGFKMALDRTAYAEHQRFAGTDAQRLASLERAAKQKLPIVMVTRGGYGMGRLLHQIDWKAMADSGKRFVGMSDFTAFNLALLAQTGAVSYTGATAVADFGGKKVDDLTEALFGEVMRGELEILSFETQDADAVDARGILWGGNLAMVTSLIGTPYMPKIRGGILFLEDVAEHPYSIERMLIQLWQAGILAKQKAIVLGRFSDYKLAPHDKGYDLPAVVAWLRKHVKVPVITGLPYGHVATKATLPIGQKVGIATEKGLAHLVLDEHHH</sequence>
<keyword evidence="3" id="KW-0645">Protease</keyword>
<dbReference type="InterPro" id="IPR040921">
    <property type="entry name" value="Peptidase_S66C"/>
</dbReference>